<name>A0AAN3M6D7_ECOLX</name>
<accession>A0AAN3M6D7</accession>
<sequence length="124" mass="14522">MIKTDNGDYIMSDFDIVSSIDWHDGVLLEVKTTFKESHFNMTLFIDIYKSENIREKMIVEFSDVDDLVFAMDSAELIDNHKSGNISNGYIKKLKNKRIYKFFLYFSDGLLSMTFKNLQLIKPLE</sequence>
<organism evidence="1 2">
    <name type="scientific">Escherichia coli MS 85-1</name>
    <dbReference type="NCBI Taxonomy" id="679202"/>
    <lineage>
        <taxon>Bacteria</taxon>
        <taxon>Pseudomonadati</taxon>
        <taxon>Pseudomonadota</taxon>
        <taxon>Gammaproteobacteria</taxon>
        <taxon>Enterobacterales</taxon>
        <taxon>Enterobacteriaceae</taxon>
        <taxon>Escherichia</taxon>
    </lineage>
</organism>
<dbReference type="Proteomes" id="UP000005056">
    <property type="component" value="Unassembled WGS sequence"/>
</dbReference>
<evidence type="ECO:0000313" key="2">
    <source>
        <dbReference type="Proteomes" id="UP000005056"/>
    </source>
</evidence>
<evidence type="ECO:0000313" key="1">
    <source>
        <dbReference type="EMBL" id="EFU33527.1"/>
    </source>
</evidence>
<proteinExistence type="predicted"/>
<reference evidence="1 2" key="1">
    <citation type="submission" date="2010-09" db="EMBL/GenBank/DDBJ databases">
        <authorList>
            <person name="Weinstock G."/>
            <person name="Sodergren E."/>
            <person name="Clifton S."/>
            <person name="Fulton L."/>
            <person name="Fulton B."/>
            <person name="Courtney L."/>
            <person name="Fronick C."/>
            <person name="Harrison M."/>
            <person name="Strong C."/>
            <person name="Farmer C."/>
            <person name="Delahaunty K."/>
            <person name="Markovic C."/>
            <person name="Hall O."/>
            <person name="Minx P."/>
            <person name="Tomlinson C."/>
            <person name="Mitreva M."/>
            <person name="Hou S."/>
            <person name="Chen J."/>
            <person name="Wollam A."/>
            <person name="Pepin K.H."/>
            <person name="Johnson M."/>
            <person name="Bhonagiri V."/>
            <person name="Zhang X."/>
            <person name="Suruliraj S."/>
            <person name="Warren W."/>
            <person name="Chinwalla A."/>
            <person name="Mardis E.R."/>
            <person name="Wilson R.K."/>
        </authorList>
    </citation>
    <scope>NUCLEOTIDE SEQUENCE [LARGE SCALE GENOMIC DNA]</scope>
    <source>
        <strain evidence="1 2">MS 85-1</strain>
    </source>
</reference>
<gene>
    <name evidence="1" type="ORF">HMPREF9350_04673</name>
</gene>
<dbReference type="EMBL" id="ADWQ01000030">
    <property type="protein sequence ID" value="EFU33527.1"/>
    <property type="molecule type" value="Genomic_DNA"/>
</dbReference>
<comment type="caution">
    <text evidence="1">The sequence shown here is derived from an EMBL/GenBank/DDBJ whole genome shotgun (WGS) entry which is preliminary data.</text>
</comment>
<protein>
    <submittedName>
        <fullName evidence="1">Uncharacterized protein</fullName>
    </submittedName>
</protein>
<dbReference type="AlphaFoldDB" id="A0AAN3M6D7"/>